<dbReference type="PANTHER" id="PTHR43742:SF10">
    <property type="entry name" value="TRIMETHYLAMINE-N-OXIDE REDUCTASE 2"/>
    <property type="match status" value="1"/>
</dbReference>
<keyword evidence="12" id="KW-1185">Reference proteome</keyword>
<dbReference type="GO" id="GO:0016491">
    <property type="term" value="F:oxidoreductase activity"/>
    <property type="evidence" value="ECO:0007669"/>
    <property type="project" value="UniProtKB-KW"/>
</dbReference>
<dbReference type="Pfam" id="PF18364">
    <property type="entry name" value="Molybdopterin_N"/>
    <property type="match status" value="1"/>
</dbReference>
<sequence>MVLNSAHWGVFRVASAAGRPIAIVPFERDPKPSPLLEGMVEAYDHPTRIARPAVRKGWLERGPADSRRERGADPFVEVPWDEALDLVAAELARVKKDHGNSAIFGGSYGWSSAGRFHHAKTQVKRFLNTFGGAVGQVNNYSFGAGMVLLPHVLGSSAMLFGVTTGRRSIAANTELFLAFGGMPSRNTQIESGGPGEHRQESWLRELGKRCRIVNVSPLADDVEGIGSEWWPAIPGTDTALILGLCHTLLAEGLADEGFLASHCHGYDAFAQYLREGRSGASFDADWAATITGFDADRIRTLARDLARSRSFIALSWSLQRADHGEDVFWAAVALAAMLGQIGLPGGGVGFGYGSLHGIGNEVAPFCTPRLDAGANPVGMSIPVARIADLLLGPGARLDYDGSAMTLPKIRLVYWAGGNPFHHHQDLNRLVDAFRQPETVIVHETHWTATARRADIVLPATTTIERDDIGASSTDRYLVSMRRAVDPYAEARDDYAIFTALAARLGIEERFTEGRSDAEWLRHMYEETRHGSALLGVELPDYETFRAQEFAEIAQPPEPVDALAAFRADPQGQPLDTPSGRIELFSETIAGFGYPDCGGHPMWRTPREWLGGPLAERFPLALISNQPAHRLHGQLDPVGVSKATKIAGREPIRLHPEDARARGVRDGDIVRVFNDRGACLAGVVVSDALRQGVVQMATGAWYDPLQPEAPGGLDVHGNPNVLTHDHGTSTLSRGPAPGNTLVEVEPYRAPPPPITVDRPPQFVPDPRRSGT</sequence>
<keyword evidence="3" id="KW-0500">Molybdenum</keyword>
<dbReference type="GO" id="GO:0009055">
    <property type="term" value="F:electron transfer activity"/>
    <property type="evidence" value="ECO:0007669"/>
    <property type="project" value="TreeGrafter"/>
</dbReference>
<dbReference type="CDD" id="cd02793">
    <property type="entry name" value="MopB_CT_DMSOR-BSOR-TMAOR"/>
    <property type="match status" value="1"/>
</dbReference>
<evidence type="ECO:0000256" key="5">
    <source>
        <dbReference type="ARBA" id="ARBA00022764"/>
    </source>
</evidence>
<dbReference type="InterPro" id="IPR050612">
    <property type="entry name" value="Prok_Mopterin_Oxidored"/>
</dbReference>
<evidence type="ECO:0000256" key="4">
    <source>
        <dbReference type="ARBA" id="ARBA00022723"/>
    </source>
</evidence>
<comment type="cofactor">
    <cofactor evidence="1">
        <name>Mo-bis(molybdopterin guanine dinucleotide)</name>
        <dbReference type="ChEBI" id="CHEBI:60539"/>
    </cofactor>
</comment>
<dbReference type="Gene3D" id="2.40.40.20">
    <property type="match status" value="1"/>
</dbReference>
<dbReference type="SUPFAM" id="SSF50692">
    <property type="entry name" value="ADC-like"/>
    <property type="match status" value="1"/>
</dbReference>
<dbReference type="PANTHER" id="PTHR43742">
    <property type="entry name" value="TRIMETHYLAMINE-N-OXIDE REDUCTASE"/>
    <property type="match status" value="1"/>
</dbReference>
<dbReference type="SUPFAM" id="SSF53706">
    <property type="entry name" value="Formate dehydrogenase/DMSO reductase, domains 1-3"/>
    <property type="match status" value="1"/>
</dbReference>
<evidence type="ECO:0000259" key="9">
    <source>
        <dbReference type="Pfam" id="PF01568"/>
    </source>
</evidence>
<dbReference type="InterPro" id="IPR006657">
    <property type="entry name" value="MoPterin_dinucl-bd_dom"/>
</dbReference>
<dbReference type="EMBL" id="QHHQ01000002">
    <property type="protein sequence ID" value="RAI02516.1"/>
    <property type="molecule type" value="Genomic_DNA"/>
</dbReference>
<evidence type="ECO:0000256" key="3">
    <source>
        <dbReference type="ARBA" id="ARBA00022505"/>
    </source>
</evidence>
<keyword evidence="6" id="KW-0560">Oxidoreductase</keyword>
<dbReference type="InterPro" id="IPR041954">
    <property type="entry name" value="CT_DMSOR/BSOR/TMAOR"/>
</dbReference>
<dbReference type="GO" id="GO:0030288">
    <property type="term" value="C:outer membrane-bounded periplasmic space"/>
    <property type="evidence" value="ECO:0007669"/>
    <property type="project" value="TreeGrafter"/>
</dbReference>
<dbReference type="InterPro" id="IPR006656">
    <property type="entry name" value="Mopterin_OxRdtase"/>
</dbReference>
<dbReference type="InterPro" id="IPR009010">
    <property type="entry name" value="Asp_de-COase-like_dom_sf"/>
</dbReference>
<dbReference type="GO" id="GO:0016740">
    <property type="term" value="F:transferase activity"/>
    <property type="evidence" value="ECO:0007669"/>
    <property type="project" value="UniProtKB-KW"/>
</dbReference>
<keyword evidence="11" id="KW-0808">Transferase</keyword>
<dbReference type="AlphaFoldDB" id="A0A8B2NRK7"/>
<feature type="domain" description="Molybdopterin oxidoreductase N-terminal" evidence="10">
    <location>
        <begin position="5"/>
        <end position="42"/>
    </location>
</feature>
<protein>
    <submittedName>
        <fullName evidence="11">Asp-tRNA(Asn)/Glu-tRNA(Gln) amidotransferase GatCAB subunit C</fullName>
    </submittedName>
</protein>
<dbReference type="Pfam" id="PF01568">
    <property type="entry name" value="Molydop_binding"/>
    <property type="match status" value="1"/>
</dbReference>
<evidence type="ECO:0000259" key="8">
    <source>
        <dbReference type="Pfam" id="PF00384"/>
    </source>
</evidence>
<accession>A0A8B2NRK7</accession>
<dbReference type="Gene3D" id="3.40.228.10">
    <property type="entry name" value="Dimethylsulfoxide Reductase, domain 2"/>
    <property type="match status" value="1"/>
</dbReference>
<dbReference type="GO" id="GO:0043546">
    <property type="term" value="F:molybdopterin cofactor binding"/>
    <property type="evidence" value="ECO:0007669"/>
    <property type="project" value="InterPro"/>
</dbReference>
<proteinExistence type="inferred from homology"/>
<dbReference type="GO" id="GO:0030151">
    <property type="term" value="F:molybdenum ion binding"/>
    <property type="evidence" value="ECO:0007669"/>
    <property type="project" value="TreeGrafter"/>
</dbReference>
<dbReference type="Gene3D" id="3.40.50.740">
    <property type="match status" value="1"/>
</dbReference>
<feature type="region of interest" description="Disordered" evidence="7">
    <location>
        <begin position="708"/>
        <end position="770"/>
    </location>
</feature>
<evidence type="ECO:0000256" key="1">
    <source>
        <dbReference type="ARBA" id="ARBA00001942"/>
    </source>
</evidence>
<reference evidence="11 12" key="1">
    <citation type="submission" date="2018-05" db="EMBL/GenBank/DDBJ databases">
        <title>Acuticoccus sediminis sp. nov., isolated from deep-sea sediment of Indian Ocean.</title>
        <authorList>
            <person name="Liu X."/>
            <person name="Lai Q."/>
            <person name="Du Y."/>
            <person name="Sun F."/>
            <person name="Zhang X."/>
            <person name="Wang S."/>
            <person name="Shao Z."/>
        </authorList>
    </citation>
    <scope>NUCLEOTIDE SEQUENCE [LARGE SCALE GENOMIC DNA]</scope>
    <source>
        <strain evidence="11 12">PTG4-2</strain>
    </source>
</reference>
<dbReference type="InterPro" id="IPR006655">
    <property type="entry name" value="Mopterin_OxRdtase_prok_CS"/>
</dbReference>
<dbReference type="Proteomes" id="UP000249590">
    <property type="component" value="Unassembled WGS sequence"/>
</dbReference>
<evidence type="ECO:0000256" key="7">
    <source>
        <dbReference type="SAM" id="MobiDB-lite"/>
    </source>
</evidence>
<feature type="domain" description="Molybdopterin oxidoreductase" evidence="8">
    <location>
        <begin position="48"/>
        <end position="502"/>
    </location>
</feature>
<evidence type="ECO:0000259" key="10">
    <source>
        <dbReference type="Pfam" id="PF18364"/>
    </source>
</evidence>
<evidence type="ECO:0000256" key="2">
    <source>
        <dbReference type="ARBA" id="ARBA00010312"/>
    </source>
</evidence>
<dbReference type="PROSITE" id="PS00490">
    <property type="entry name" value="MOLYBDOPTERIN_PROK_2"/>
    <property type="match status" value="1"/>
</dbReference>
<evidence type="ECO:0000313" key="11">
    <source>
        <dbReference type="EMBL" id="RAI02516.1"/>
    </source>
</evidence>
<keyword evidence="5" id="KW-0574">Periplasm</keyword>
<comment type="caution">
    <text evidence="11">The sequence shown here is derived from an EMBL/GenBank/DDBJ whole genome shotgun (WGS) entry which is preliminary data.</text>
</comment>
<evidence type="ECO:0000313" key="12">
    <source>
        <dbReference type="Proteomes" id="UP000249590"/>
    </source>
</evidence>
<comment type="similarity">
    <text evidence="2">Belongs to the prokaryotic molybdopterin-containing oxidoreductase family.</text>
</comment>
<evidence type="ECO:0000256" key="6">
    <source>
        <dbReference type="ARBA" id="ARBA00023002"/>
    </source>
</evidence>
<keyword evidence="4" id="KW-0479">Metal-binding</keyword>
<dbReference type="Gene3D" id="3.90.55.10">
    <property type="entry name" value="Dimethylsulfoxide Reductase, domain 3"/>
    <property type="match status" value="1"/>
</dbReference>
<dbReference type="InterPro" id="IPR041460">
    <property type="entry name" value="Molybdopterin_N"/>
</dbReference>
<feature type="domain" description="Molybdopterin dinucleotide-binding" evidence="9">
    <location>
        <begin position="619"/>
        <end position="735"/>
    </location>
</feature>
<name>A0A8B2NRK7_9HYPH</name>
<dbReference type="GO" id="GO:0009061">
    <property type="term" value="P:anaerobic respiration"/>
    <property type="evidence" value="ECO:0007669"/>
    <property type="project" value="TreeGrafter"/>
</dbReference>
<dbReference type="OrthoDB" id="9759518at2"/>
<dbReference type="Pfam" id="PF00384">
    <property type="entry name" value="Molybdopterin"/>
    <property type="match status" value="1"/>
</dbReference>
<gene>
    <name evidence="11" type="ORF">DLJ53_09335</name>
</gene>
<organism evidence="11 12">
    <name type="scientific">Acuticoccus sediminis</name>
    <dbReference type="NCBI Taxonomy" id="2184697"/>
    <lineage>
        <taxon>Bacteria</taxon>
        <taxon>Pseudomonadati</taxon>
        <taxon>Pseudomonadota</taxon>
        <taxon>Alphaproteobacteria</taxon>
        <taxon>Hyphomicrobiales</taxon>
        <taxon>Amorphaceae</taxon>
        <taxon>Acuticoccus</taxon>
    </lineage>
</organism>